<dbReference type="Proteomes" id="UP001055072">
    <property type="component" value="Unassembled WGS sequence"/>
</dbReference>
<gene>
    <name evidence="1" type="ORF">BDY19DRAFT_984352</name>
</gene>
<evidence type="ECO:0000313" key="1">
    <source>
        <dbReference type="EMBL" id="KAI0090661.1"/>
    </source>
</evidence>
<protein>
    <submittedName>
        <fullName evidence="1">Cytochrome P450</fullName>
    </submittedName>
</protein>
<keyword evidence="2" id="KW-1185">Reference proteome</keyword>
<proteinExistence type="predicted"/>
<name>A0ACB8U8V5_9APHY</name>
<reference evidence="1" key="1">
    <citation type="journal article" date="2021" name="Environ. Microbiol.">
        <title>Gene family expansions and transcriptome signatures uncover fungal adaptations to wood decay.</title>
        <authorList>
            <person name="Hage H."/>
            <person name="Miyauchi S."/>
            <person name="Viragh M."/>
            <person name="Drula E."/>
            <person name="Min B."/>
            <person name="Chaduli D."/>
            <person name="Navarro D."/>
            <person name="Favel A."/>
            <person name="Norest M."/>
            <person name="Lesage-Meessen L."/>
            <person name="Balint B."/>
            <person name="Merenyi Z."/>
            <person name="de Eugenio L."/>
            <person name="Morin E."/>
            <person name="Martinez A.T."/>
            <person name="Baldrian P."/>
            <person name="Stursova M."/>
            <person name="Martinez M.J."/>
            <person name="Novotny C."/>
            <person name="Magnuson J.K."/>
            <person name="Spatafora J.W."/>
            <person name="Maurice S."/>
            <person name="Pangilinan J."/>
            <person name="Andreopoulos W."/>
            <person name="LaButti K."/>
            <person name="Hundley H."/>
            <person name="Na H."/>
            <person name="Kuo A."/>
            <person name="Barry K."/>
            <person name="Lipzen A."/>
            <person name="Henrissat B."/>
            <person name="Riley R."/>
            <person name="Ahrendt S."/>
            <person name="Nagy L.G."/>
            <person name="Grigoriev I.V."/>
            <person name="Martin F."/>
            <person name="Rosso M.N."/>
        </authorList>
    </citation>
    <scope>NUCLEOTIDE SEQUENCE</scope>
    <source>
        <strain evidence="1">CBS 384.51</strain>
    </source>
</reference>
<organism evidence="1 2">
    <name type="scientific">Irpex rosettiformis</name>
    <dbReference type="NCBI Taxonomy" id="378272"/>
    <lineage>
        <taxon>Eukaryota</taxon>
        <taxon>Fungi</taxon>
        <taxon>Dikarya</taxon>
        <taxon>Basidiomycota</taxon>
        <taxon>Agaricomycotina</taxon>
        <taxon>Agaricomycetes</taxon>
        <taxon>Polyporales</taxon>
        <taxon>Irpicaceae</taxon>
        <taxon>Irpex</taxon>
    </lineage>
</organism>
<accession>A0ACB8U8V5</accession>
<sequence>MSTLLLAFVLAASYYLYSKRNAGKHFPPGPKPFPILGNIFDLTTHELWVRITNWSRLYGDIMYIHVFGQGLVFCNTAEVATDLLDKKGSIYSDKPHLIMTGDLCGCENMVAMTRYGDKSRRQRRLMTQALSANACKNYRPLLANESLTLIRRMVSDPSKYLAYLRWYAGGLTLQSIYGYRADSPEDPFLMLGMDCVDILSNKIASGGGIWPVDLFPFLRHLPSWAPGAGFLRKAVVWKAKMEEFVDRPYELVKQRMREGTAVPCFVTTLLEDIRDGKEASEFDAQRDFDIRWTANSMYSASMDTTITVVSHFMLAMLTRPDVLAKAQSEMDTVVGSSRLPTFSDRASLPYLECVMSEVLRWGVPVPMGLPHRLMEDDVYNGQFIPAGTLVFANIWNMLRNEELYPNADAFIPERYLEKPPKHLNLSEAEEQEWAKERNPRNYVFGFGRRVCPGSHLIEESLWIVMATMIATLDLDWTRDERGKVIKQKITFDNAVFRTPSPFECDIRPRSEQALRLLNSVESSL</sequence>
<comment type="caution">
    <text evidence="1">The sequence shown here is derived from an EMBL/GenBank/DDBJ whole genome shotgun (WGS) entry which is preliminary data.</text>
</comment>
<evidence type="ECO:0000313" key="2">
    <source>
        <dbReference type="Proteomes" id="UP001055072"/>
    </source>
</evidence>
<dbReference type="EMBL" id="MU274907">
    <property type="protein sequence ID" value="KAI0090661.1"/>
    <property type="molecule type" value="Genomic_DNA"/>
</dbReference>